<protein>
    <recommendedName>
        <fullName evidence="1">N-acetyltransferase domain-containing protein</fullName>
    </recommendedName>
</protein>
<reference evidence="2 3" key="1">
    <citation type="submission" date="2019-10" db="EMBL/GenBank/DDBJ databases">
        <authorList>
            <person name="Palmer J.M."/>
        </authorList>
    </citation>
    <scope>NUCLEOTIDE SEQUENCE [LARGE SCALE GENOMIC DNA]</scope>
    <source>
        <strain evidence="2 3">TWF694</strain>
    </source>
</reference>
<organism evidence="2 3">
    <name type="scientific">Orbilia ellipsospora</name>
    <dbReference type="NCBI Taxonomy" id="2528407"/>
    <lineage>
        <taxon>Eukaryota</taxon>
        <taxon>Fungi</taxon>
        <taxon>Dikarya</taxon>
        <taxon>Ascomycota</taxon>
        <taxon>Pezizomycotina</taxon>
        <taxon>Orbiliomycetes</taxon>
        <taxon>Orbiliales</taxon>
        <taxon>Orbiliaceae</taxon>
        <taxon>Orbilia</taxon>
    </lineage>
</organism>
<feature type="domain" description="N-acetyltransferase" evidence="1">
    <location>
        <begin position="34"/>
        <end position="197"/>
    </location>
</feature>
<evidence type="ECO:0000313" key="2">
    <source>
        <dbReference type="EMBL" id="KAK6540139.1"/>
    </source>
</evidence>
<dbReference type="Pfam" id="PF00583">
    <property type="entry name" value="Acetyltransf_1"/>
    <property type="match status" value="1"/>
</dbReference>
<dbReference type="EMBL" id="JAVHJO010000005">
    <property type="protein sequence ID" value="KAK6540139.1"/>
    <property type="molecule type" value="Genomic_DNA"/>
</dbReference>
<accession>A0AAV9XE72</accession>
<dbReference type="InterPro" id="IPR000182">
    <property type="entry name" value="GNAT_dom"/>
</dbReference>
<sequence>MTFGTTPFVQRGTYNDPVFAEAMVVRTDVFVREQGVPLENEKDEYDDGSIHWVVYASIPSPSSNHAANHDKHAVNGVSSETELSQNRTPVGTIRLIPPTISKKSYVLLGRLAVLEPFRKLGLARLLVEEALRYAESEGSAGGFDLPGEGLKWDGKCYIHAQTNVQGWWAKNGFYRDDDAGEWDEEGIMHVGMWKDVVLERRRSIVTL</sequence>
<name>A0AAV9XE72_9PEZI</name>
<keyword evidence="3" id="KW-1185">Reference proteome</keyword>
<dbReference type="Gene3D" id="3.40.630.30">
    <property type="match status" value="1"/>
</dbReference>
<dbReference type="Proteomes" id="UP001365542">
    <property type="component" value="Unassembled WGS sequence"/>
</dbReference>
<dbReference type="SUPFAM" id="SSF55729">
    <property type="entry name" value="Acyl-CoA N-acyltransferases (Nat)"/>
    <property type="match status" value="1"/>
</dbReference>
<dbReference type="AlphaFoldDB" id="A0AAV9XE72"/>
<comment type="caution">
    <text evidence="2">The sequence shown here is derived from an EMBL/GenBank/DDBJ whole genome shotgun (WGS) entry which is preliminary data.</text>
</comment>
<dbReference type="CDD" id="cd04301">
    <property type="entry name" value="NAT_SF"/>
    <property type="match status" value="1"/>
</dbReference>
<gene>
    <name evidence="2" type="ORF">TWF694_008960</name>
</gene>
<dbReference type="PROSITE" id="PS51186">
    <property type="entry name" value="GNAT"/>
    <property type="match status" value="1"/>
</dbReference>
<proteinExistence type="predicted"/>
<evidence type="ECO:0000313" key="3">
    <source>
        <dbReference type="Proteomes" id="UP001365542"/>
    </source>
</evidence>
<dbReference type="GO" id="GO:0016747">
    <property type="term" value="F:acyltransferase activity, transferring groups other than amino-acyl groups"/>
    <property type="evidence" value="ECO:0007669"/>
    <property type="project" value="InterPro"/>
</dbReference>
<evidence type="ECO:0000259" key="1">
    <source>
        <dbReference type="PROSITE" id="PS51186"/>
    </source>
</evidence>
<dbReference type="InterPro" id="IPR016181">
    <property type="entry name" value="Acyl_CoA_acyltransferase"/>
</dbReference>